<dbReference type="InterPro" id="IPR002933">
    <property type="entry name" value="Peptidase_M20"/>
</dbReference>
<keyword evidence="5" id="KW-1185">Reference proteome</keyword>
<dbReference type="EMBL" id="OU015430">
    <property type="protein sequence ID" value="CAG4967643.1"/>
    <property type="molecule type" value="Genomic_DNA"/>
</dbReference>
<dbReference type="Gene3D" id="3.40.630.10">
    <property type="entry name" value="Zn peptidases"/>
    <property type="match status" value="1"/>
</dbReference>
<dbReference type="InterPro" id="IPR036264">
    <property type="entry name" value="Bact_exopeptidase_dim_dom"/>
</dbReference>
<dbReference type="Pfam" id="PF01546">
    <property type="entry name" value="Peptidase_M20"/>
    <property type="match status" value="1"/>
</dbReference>
<keyword evidence="1 4" id="KW-0378">Hydrolase</keyword>
<feature type="domain" description="Peptidase M20 dimerisation" evidence="3">
    <location>
        <begin position="239"/>
        <end position="336"/>
    </location>
</feature>
<dbReference type="SUPFAM" id="SSF53187">
    <property type="entry name" value="Zn-dependent exopeptidases"/>
    <property type="match status" value="1"/>
</dbReference>
<dbReference type="Proteomes" id="UP000680116">
    <property type="component" value="Chromosome"/>
</dbReference>
<dbReference type="NCBIfam" id="TIGR01891">
    <property type="entry name" value="amidohydrolases"/>
    <property type="match status" value="1"/>
</dbReference>
<evidence type="ECO:0000313" key="4">
    <source>
        <dbReference type="EMBL" id="CAG4967643.1"/>
    </source>
</evidence>
<evidence type="ECO:0000313" key="5">
    <source>
        <dbReference type="Proteomes" id="UP000680116"/>
    </source>
</evidence>
<dbReference type="SUPFAM" id="SSF55031">
    <property type="entry name" value="Bacterial exopeptidase dimerisation domain"/>
    <property type="match status" value="1"/>
</dbReference>
<reference evidence="4 5" key="1">
    <citation type="submission" date="2021-04" db="EMBL/GenBank/DDBJ databases">
        <authorList>
            <person name="Rodrigo-Torres L."/>
            <person name="Arahal R. D."/>
            <person name="Lucena T."/>
        </authorList>
    </citation>
    <scope>NUCLEOTIDE SEQUENCE [LARGE SCALE GENOMIC DNA]</scope>
    <source>
        <strain evidence="4 5">CECT 30171</strain>
    </source>
</reference>
<dbReference type="Gene3D" id="3.30.70.360">
    <property type="match status" value="1"/>
</dbReference>
<dbReference type="RefSeq" id="WP_215219130.1">
    <property type="nucleotide sequence ID" value="NZ_OU015430.1"/>
</dbReference>
<evidence type="ECO:0000256" key="1">
    <source>
        <dbReference type="ARBA" id="ARBA00022801"/>
    </source>
</evidence>
<gene>
    <name evidence="4" type="primary">scmP</name>
    <name evidence="4" type="ORF">LYB30171_00087</name>
</gene>
<dbReference type="PANTHER" id="PTHR11014">
    <property type="entry name" value="PEPTIDASE M20 FAMILY MEMBER"/>
    <property type="match status" value="1"/>
</dbReference>
<feature type="chain" id="PRO_5046847249" evidence="2">
    <location>
        <begin position="30"/>
        <end position="450"/>
    </location>
</feature>
<dbReference type="PANTHER" id="PTHR11014:SF63">
    <property type="entry name" value="METALLOPEPTIDASE, PUTATIVE (AFU_ORTHOLOGUE AFUA_6G09600)-RELATED"/>
    <property type="match status" value="1"/>
</dbReference>
<proteinExistence type="predicted"/>
<dbReference type="EC" id="3.5.1.-" evidence="4"/>
<evidence type="ECO:0000259" key="3">
    <source>
        <dbReference type="Pfam" id="PF07687"/>
    </source>
</evidence>
<keyword evidence="2" id="KW-0732">Signal</keyword>
<sequence length="450" mass="47201">MRLPNDRPTQILSLLPALLAIALAPDASAQTAQAATTQQRPEVAAQAGRVAAEVVELRRWFHQHPELSNREEQTSARVAEHLRALGLEVRTGIAHHGVTAVVEGALPGPKVALRADMDALPVTEQTGLPFASTATTTFNGQQTGVMHACGHDAHTAILLGVADALVAMRDDLPGQVMLVFQPAEEGAPAGEEGGASLMIEDGLFAGFEPDAMFGLHVFSSLPVGTIGVRGGPLMAASDKFTITVQGVQTHGSRPWGGVDPIVAAADLVGTAQTVVSRRSDIAKQPAVVSFGAIHGGIRYNIIPDSVELVGTIRTFDEDMRTRIHADLRNVAEQVAAAHGATADAQVPDSTGNPVTVNDPALTAKMLPSLQAVAGAEHVIEPPLQMGAEDFAYYAREVPSMFFFVGATSPGIDPATAPGNHSPKFLLDEASLDLGLRAMLQVTLDYLHGVE</sequence>
<protein>
    <submittedName>
        <fullName evidence="4">N-acetylcysteine deacetylase</fullName>
        <ecNumber evidence="4">3.5.1.-</ecNumber>
    </submittedName>
</protein>
<dbReference type="GO" id="GO:0016787">
    <property type="term" value="F:hydrolase activity"/>
    <property type="evidence" value="ECO:0007669"/>
    <property type="project" value="UniProtKB-KW"/>
</dbReference>
<dbReference type="PIRSF" id="PIRSF005962">
    <property type="entry name" value="Pept_M20D_amidohydro"/>
    <property type="match status" value="1"/>
</dbReference>
<dbReference type="Pfam" id="PF07687">
    <property type="entry name" value="M20_dimer"/>
    <property type="match status" value="1"/>
</dbReference>
<accession>A0ABM8UBU3</accession>
<dbReference type="InterPro" id="IPR017439">
    <property type="entry name" value="Amidohydrolase"/>
</dbReference>
<evidence type="ECO:0000256" key="2">
    <source>
        <dbReference type="SAM" id="SignalP"/>
    </source>
</evidence>
<dbReference type="InterPro" id="IPR011650">
    <property type="entry name" value="Peptidase_M20_dimer"/>
</dbReference>
<organism evidence="4 5">
    <name type="scientific">Novilysobacter luteus</name>
    <dbReference type="NCBI Taxonomy" id="2822368"/>
    <lineage>
        <taxon>Bacteria</taxon>
        <taxon>Pseudomonadati</taxon>
        <taxon>Pseudomonadota</taxon>
        <taxon>Gammaproteobacteria</taxon>
        <taxon>Lysobacterales</taxon>
        <taxon>Lysobacteraceae</taxon>
        <taxon>Novilysobacter</taxon>
    </lineage>
</organism>
<name>A0ABM8UBU3_9GAMM</name>
<feature type="signal peptide" evidence="2">
    <location>
        <begin position="1"/>
        <end position="29"/>
    </location>
</feature>